<dbReference type="EnsemblBacteria" id="ABY34473">
    <property type="protein sequence ID" value="ABY34473"/>
    <property type="gene ID" value="Caur_1245"/>
</dbReference>
<name>A9WK22_CHLAA</name>
<dbReference type="InterPro" id="IPR028098">
    <property type="entry name" value="Glyco_trans_4-like_N"/>
</dbReference>
<evidence type="ECO:0000259" key="2">
    <source>
        <dbReference type="Pfam" id="PF13579"/>
    </source>
</evidence>
<evidence type="ECO:0000313" key="3">
    <source>
        <dbReference type="EMBL" id="ABY34473.1"/>
    </source>
</evidence>
<dbReference type="CDD" id="cd03801">
    <property type="entry name" value="GT4_PimA-like"/>
    <property type="match status" value="1"/>
</dbReference>
<dbReference type="CAZy" id="GT4">
    <property type="family name" value="Glycosyltransferase Family 4"/>
</dbReference>
<protein>
    <submittedName>
        <fullName evidence="3">Glycosyl transferase group 1</fullName>
    </submittedName>
</protein>
<evidence type="ECO:0000313" key="4">
    <source>
        <dbReference type="Proteomes" id="UP000002008"/>
    </source>
</evidence>
<dbReference type="HOGENOM" id="CLU_009583_2_1_0"/>
<dbReference type="GO" id="GO:0016758">
    <property type="term" value="F:hexosyltransferase activity"/>
    <property type="evidence" value="ECO:0000318"/>
    <property type="project" value="GO_Central"/>
</dbReference>
<gene>
    <name evidence="3" type="ordered locus">Caur_1245</name>
</gene>
<dbReference type="STRING" id="324602.Caur_1245"/>
<dbReference type="InterPro" id="IPR050194">
    <property type="entry name" value="Glycosyltransferase_grp1"/>
</dbReference>
<dbReference type="Gene3D" id="3.40.50.2000">
    <property type="entry name" value="Glycogen Phosphorylase B"/>
    <property type="match status" value="2"/>
</dbReference>
<dbReference type="Proteomes" id="UP000002008">
    <property type="component" value="Chromosome"/>
</dbReference>
<dbReference type="PANTHER" id="PTHR45947">
    <property type="entry name" value="SULFOQUINOVOSYL TRANSFERASE SQD2"/>
    <property type="match status" value="1"/>
</dbReference>
<organism evidence="3 4">
    <name type="scientific">Chloroflexus aurantiacus (strain ATCC 29366 / DSM 635 / J-10-fl)</name>
    <dbReference type="NCBI Taxonomy" id="324602"/>
    <lineage>
        <taxon>Bacteria</taxon>
        <taxon>Bacillati</taxon>
        <taxon>Chloroflexota</taxon>
        <taxon>Chloroflexia</taxon>
        <taxon>Chloroflexales</taxon>
        <taxon>Chloroflexineae</taxon>
        <taxon>Chloroflexaceae</taxon>
        <taxon>Chloroflexus</taxon>
    </lineage>
</organism>
<dbReference type="KEGG" id="cau:Caur_1245"/>
<keyword evidence="3" id="KW-0808">Transferase</keyword>
<keyword evidence="4" id="KW-1185">Reference proteome</keyword>
<dbReference type="EMBL" id="CP000909">
    <property type="protein sequence ID" value="ABY34473.1"/>
    <property type="molecule type" value="Genomic_DNA"/>
</dbReference>
<accession>A9WK22</accession>
<dbReference type="PATRIC" id="fig|324602.8.peg.1431"/>
<dbReference type="eggNOG" id="COG0438">
    <property type="taxonomic scope" value="Bacteria"/>
</dbReference>
<dbReference type="InterPro" id="IPR001296">
    <property type="entry name" value="Glyco_trans_1"/>
</dbReference>
<proteinExistence type="predicted"/>
<sequence length="425" mass="46899">MHILHVVQLYWPAPSGAARYFQEIGKRLVAEGHRVTVLATDAFDLEHLWMAGKRRIPEPVGEHDGVVIRRLPIRRLPAPAILYPIIRRLMVELGRLGRPAIPTLRRLATVTPQLPDLEAFLADPYLADVAVVHTTNITLDFALIPVVRWARRRGLPHLCTPFVHLGEPGSEQVVRYYAMPHQLDLLRQATWVATMTDLERAYLIRRGVAAQQIVTVGAGVNPAEVTGGDGQRFRAIHHIHGPLVLSLGVAAFDKGTVHTLAAMRQLWAQGSHAVWVQCGPAFGGFAETVAALSPDEQARVRVLGYVDDTTRRDALAAADLYVQPSRTDSFGITYLEAWCNGVPVIGARAGGVPAVVRHGVDGLLVRFGDVPGIAAAIDRLLRDRALARALGAAGRARVWRELTWDAVYQRIRPLYMPHFSEHRRG</sequence>
<dbReference type="SUPFAM" id="SSF53756">
    <property type="entry name" value="UDP-Glycosyltransferase/glycogen phosphorylase"/>
    <property type="match status" value="1"/>
</dbReference>
<evidence type="ECO:0000259" key="1">
    <source>
        <dbReference type="Pfam" id="PF00534"/>
    </source>
</evidence>
<dbReference type="InParanoid" id="A9WK22"/>
<dbReference type="AlphaFoldDB" id="A9WK22"/>
<dbReference type="Pfam" id="PF13579">
    <property type="entry name" value="Glyco_trans_4_4"/>
    <property type="match status" value="1"/>
</dbReference>
<feature type="domain" description="Glycosyltransferase subfamily 4-like N-terminal" evidence="2">
    <location>
        <begin position="15"/>
        <end position="219"/>
    </location>
</feature>
<dbReference type="RefSeq" id="WP_012257129.1">
    <property type="nucleotide sequence ID" value="NC_010175.1"/>
</dbReference>
<dbReference type="PANTHER" id="PTHR45947:SF3">
    <property type="entry name" value="SULFOQUINOVOSYL TRANSFERASE SQD2"/>
    <property type="match status" value="1"/>
</dbReference>
<reference evidence="4" key="1">
    <citation type="journal article" date="2011" name="BMC Genomics">
        <title>Complete genome sequence of the filamentous anoxygenic phototrophic bacterium Chloroflexus aurantiacus.</title>
        <authorList>
            <person name="Tang K.H."/>
            <person name="Barry K."/>
            <person name="Chertkov O."/>
            <person name="Dalin E."/>
            <person name="Han C.S."/>
            <person name="Hauser L.J."/>
            <person name="Honchak B.M."/>
            <person name="Karbach L.E."/>
            <person name="Land M.L."/>
            <person name="Lapidus A."/>
            <person name="Larimer F.W."/>
            <person name="Mikhailova N."/>
            <person name="Pitluck S."/>
            <person name="Pierson B.K."/>
            <person name="Blankenship R.E."/>
        </authorList>
    </citation>
    <scope>NUCLEOTIDE SEQUENCE [LARGE SCALE GENOMIC DNA]</scope>
    <source>
        <strain evidence="4">ATCC 29366 / DSM 635 / J-10-fl</strain>
    </source>
</reference>
<feature type="domain" description="Glycosyl transferase family 1" evidence="1">
    <location>
        <begin position="242"/>
        <end position="396"/>
    </location>
</feature>
<dbReference type="Pfam" id="PF00534">
    <property type="entry name" value="Glycos_transf_1"/>
    <property type="match status" value="1"/>
</dbReference>